<dbReference type="InterPro" id="IPR036388">
    <property type="entry name" value="WH-like_DNA-bd_sf"/>
</dbReference>
<evidence type="ECO:0000259" key="1">
    <source>
        <dbReference type="Pfam" id="PF03551"/>
    </source>
</evidence>
<protein>
    <submittedName>
        <fullName evidence="3">PadR family transcriptional regulator</fullName>
    </submittedName>
</protein>
<reference evidence="3 4" key="1">
    <citation type="submission" date="2023-04" db="EMBL/GenBank/DDBJ databases">
        <title>Funneling lignin-derived compounds into biodiesel using alkali-halophilic Citricoccus sp. P2.</title>
        <authorList>
            <person name="Luo C.-B."/>
        </authorList>
    </citation>
    <scope>NUCLEOTIDE SEQUENCE [LARGE SCALE GENOMIC DNA]</scope>
    <source>
        <strain evidence="3 4">P2</strain>
    </source>
</reference>
<evidence type="ECO:0000259" key="2">
    <source>
        <dbReference type="Pfam" id="PF10400"/>
    </source>
</evidence>
<evidence type="ECO:0000313" key="4">
    <source>
        <dbReference type="Proteomes" id="UP001219037"/>
    </source>
</evidence>
<accession>A0ABY8H4A4</accession>
<evidence type="ECO:0000313" key="3">
    <source>
        <dbReference type="EMBL" id="WFP15964.1"/>
    </source>
</evidence>
<name>A0ABY8H4A4_9MICC</name>
<dbReference type="SUPFAM" id="SSF46785">
    <property type="entry name" value="Winged helix' DNA-binding domain"/>
    <property type="match status" value="1"/>
</dbReference>
<dbReference type="InterPro" id="IPR005149">
    <property type="entry name" value="Tscrpt_reg_PadR_N"/>
</dbReference>
<dbReference type="Gene3D" id="1.10.10.10">
    <property type="entry name" value="Winged helix-like DNA-binding domain superfamily/Winged helix DNA-binding domain"/>
    <property type="match status" value="1"/>
</dbReference>
<dbReference type="RefSeq" id="WP_278157141.1">
    <property type="nucleotide sequence ID" value="NZ_CP121252.1"/>
</dbReference>
<dbReference type="PANTHER" id="PTHR43252:SF6">
    <property type="entry name" value="NEGATIVE TRANSCRIPTION REGULATOR PADR"/>
    <property type="match status" value="1"/>
</dbReference>
<dbReference type="EMBL" id="CP121252">
    <property type="protein sequence ID" value="WFP15964.1"/>
    <property type="molecule type" value="Genomic_DNA"/>
</dbReference>
<feature type="domain" description="Transcription regulator PadR N-terminal" evidence="1">
    <location>
        <begin position="7"/>
        <end position="77"/>
    </location>
</feature>
<dbReference type="Proteomes" id="UP001219037">
    <property type="component" value="Chromosome"/>
</dbReference>
<proteinExistence type="predicted"/>
<dbReference type="InterPro" id="IPR036390">
    <property type="entry name" value="WH_DNA-bd_sf"/>
</dbReference>
<sequence>MSVKHSLLALLHRGPAYGYQLRAEFEEATGRTWPLNIGQVYTTLERLERDGLVRDDGDDGEGHRIFALTDAGSAELTQWFSAPLQPSSPPRSELAIKLALAVITHEVDAVRDVIQEQRAATVASLRTLTRTKQTLLAAVSGDAGSAEPAALASLLVQESLIFSAEAEVNWLDHCEAYLLRRASVSKGGAS</sequence>
<dbReference type="Pfam" id="PF10400">
    <property type="entry name" value="Vir_act_alpha_C"/>
    <property type="match status" value="1"/>
</dbReference>
<gene>
    <name evidence="3" type="ORF">P8192_11250</name>
</gene>
<keyword evidence="4" id="KW-1185">Reference proteome</keyword>
<feature type="domain" description="Transcription regulator PadR C-terminal" evidence="2">
    <location>
        <begin position="91"/>
        <end position="178"/>
    </location>
</feature>
<organism evidence="3 4">
    <name type="scientific">Citricoccus muralis</name>
    <dbReference type="NCBI Taxonomy" id="169134"/>
    <lineage>
        <taxon>Bacteria</taxon>
        <taxon>Bacillati</taxon>
        <taxon>Actinomycetota</taxon>
        <taxon>Actinomycetes</taxon>
        <taxon>Micrococcales</taxon>
        <taxon>Micrococcaceae</taxon>
        <taxon>Citricoccus</taxon>
    </lineage>
</organism>
<dbReference type="PANTHER" id="PTHR43252">
    <property type="entry name" value="TRANSCRIPTIONAL REGULATOR YQJI"/>
    <property type="match status" value="1"/>
</dbReference>
<dbReference type="InterPro" id="IPR018309">
    <property type="entry name" value="Tscrpt_reg_PadR_C"/>
</dbReference>
<dbReference type="Pfam" id="PF03551">
    <property type="entry name" value="PadR"/>
    <property type="match status" value="1"/>
</dbReference>